<keyword evidence="5" id="KW-0010">Activator</keyword>
<evidence type="ECO:0000256" key="5">
    <source>
        <dbReference type="ARBA" id="ARBA00023159"/>
    </source>
</evidence>
<dbReference type="EMBL" id="CP136890">
    <property type="protein sequence ID" value="WOK95116.1"/>
    <property type="molecule type" value="Genomic_DNA"/>
</dbReference>
<dbReference type="GO" id="GO:0043565">
    <property type="term" value="F:sequence-specific DNA binding"/>
    <property type="evidence" value="ECO:0007669"/>
    <property type="project" value="TreeGrafter"/>
</dbReference>
<dbReference type="Proteomes" id="UP001327560">
    <property type="component" value="Chromosome 1"/>
</dbReference>
<evidence type="ECO:0000259" key="9">
    <source>
        <dbReference type="Pfam" id="PF07887"/>
    </source>
</evidence>
<dbReference type="PANTHER" id="PTHR31713">
    <property type="entry name" value="OS02G0177800 PROTEIN"/>
    <property type="match status" value="1"/>
</dbReference>
<evidence type="ECO:0000259" key="10">
    <source>
        <dbReference type="Pfam" id="PF20451"/>
    </source>
</evidence>
<gene>
    <name evidence="12" type="ORF">Cni_G03823</name>
</gene>
<dbReference type="InterPro" id="IPR046830">
    <property type="entry name" value="Calmod_bind_M"/>
</dbReference>
<dbReference type="AlphaFoldDB" id="A0AAQ3JSJ8"/>
<evidence type="ECO:0000256" key="8">
    <source>
        <dbReference type="SAM" id="MobiDB-lite"/>
    </source>
</evidence>
<keyword evidence="7" id="KW-0539">Nucleus</keyword>
<keyword evidence="13" id="KW-1185">Reference proteome</keyword>
<name>A0AAQ3JSJ8_9LILI</name>
<dbReference type="InterPro" id="IPR012416">
    <property type="entry name" value="CBP60"/>
</dbReference>
<dbReference type="InterPro" id="IPR046831">
    <property type="entry name" value="Calmodulin_bind_N"/>
</dbReference>
<sequence>MSQKRQPEDGKAGASSDGGALPEEKRQKIRFQGLVRQALQMHEIQRCILSMEPLLRKIIREEVEVALSKHLASITRQCEKQVGRSTTRSLQLKFKNKLSLPIFTGSRIEAEDSSTISVSLVDALSGQVVTTGSESTLKVEIVVLDGDFEVSENGNWTFEEFRNYIIKERQGKRPLLTGDVYVDLTEGVGVLGELSFTDNSSWIRNRKFRLGARIADGHFNGIRIREAKTDPFVVKDHRGELYKKHYPPSLDDEVWRLEKIGKDGAFHKRLSNENIKTVKDFLLLLCRDSARLRNILGGMSARMWEVTIEHARTCILGDQVHVYYPNGQEKSGYVFNAVGEVLGTFSNEQFLSVDELSNNERAEAQVLVKQAYDHWNDVVTYKKDEFFGTLSPSPPNSLFGSENIYSNFPSPVKNDGFGFTHSGIQSPEIFSLGNMRGLDAFSLGSHGTSIYDDCSSQPFFGDESFRYLPTHGYISDLPADLSNIVSKDLLEPQGIAVQVKPRRGWKTLSCVFWFLRRIAIKMKARVGET</sequence>
<dbReference type="Pfam" id="PF20451">
    <property type="entry name" value="Calmod_bind_M"/>
    <property type="match status" value="1"/>
</dbReference>
<feature type="domain" description="Calmodulin binding protein C-terminal" evidence="11">
    <location>
        <begin position="319"/>
        <end position="381"/>
    </location>
</feature>
<evidence type="ECO:0000256" key="7">
    <source>
        <dbReference type="ARBA" id="ARBA00023242"/>
    </source>
</evidence>
<keyword evidence="4" id="KW-0238">DNA-binding</keyword>
<dbReference type="Pfam" id="PF20452">
    <property type="entry name" value="Calmod_bind_C"/>
    <property type="match status" value="1"/>
</dbReference>
<evidence type="ECO:0000256" key="3">
    <source>
        <dbReference type="ARBA" id="ARBA00023015"/>
    </source>
</evidence>
<dbReference type="GO" id="GO:0080142">
    <property type="term" value="P:regulation of salicylic acid biosynthetic process"/>
    <property type="evidence" value="ECO:0007669"/>
    <property type="project" value="TreeGrafter"/>
</dbReference>
<feature type="compositionally biased region" description="Basic and acidic residues" evidence="8">
    <location>
        <begin position="1"/>
        <end position="11"/>
    </location>
</feature>
<protein>
    <recommendedName>
        <fullName evidence="14">Calmodulin-binding protein</fullName>
    </recommendedName>
</protein>
<reference evidence="12 13" key="1">
    <citation type="submission" date="2023-10" db="EMBL/GenBank/DDBJ databases">
        <title>Chromosome-scale genome assembly provides insights into flower coloration mechanisms of Canna indica.</title>
        <authorList>
            <person name="Li C."/>
        </authorList>
    </citation>
    <scope>NUCLEOTIDE SEQUENCE [LARGE SCALE GENOMIC DNA]</scope>
    <source>
        <tissue evidence="12">Flower</tissue>
    </source>
</reference>
<dbReference type="PANTHER" id="PTHR31713:SF14">
    <property type="entry name" value="CALMODULIN-BINDING PROTEIN 60 A"/>
    <property type="match status" value="1"/>
</dbReference>
<dbReference type="InterPro" id="IPR046829">
    <property type="entry name" value="Calmod_bind_C"/>
</dbReference>
<keyword evidence="3" id="KW-0805">Transcription regulation</keyword>
<comment type="subcellular location">
    <subcellularLocation>
        <location evidence="1">Nucleus</location>
    </subcellularLocation>
</comment>
<dbReference type="GO" id="GO:0005516">
    <property type="term" value="F:calmodulin binding"/>
    <property type="evidence" value="ECO:0007669"/>
    <property type="project" value="InterPro"/>
</dbReference>
<feature type="region of interest" description="Disordered" evidence="8">
    <location>
        <begin position="1"/>
        <end position="23"/>
    </location>
</feature>
<comment type="similarity">
    <text evidence="2">Belongs to the plant ACBP60 protein family.</text>
</comment>
<feature type="domain" description="Calmodulin binding protein central" evidence="10">
    <location>
        <begin position="250"/>
        <end position="314"/>
    </location>
</feature>
<evidence type="ECO:0000256" key="6">
    <source>
        <dbReference type="ARBA" id="ARBA00023163"/>
    </source>
</evidence>
<organism evidence="12 13">
    <name type="scientific">Canna indica</name>
    <name type="common">Indian-shot</name>
    <dbReference type="NCBI Taxonomy" id="4628"/>
    <lineage>
        <taxon>Eukaryota</taxon>
        <taxon>Viridiplantae</taxon>
        <taxon>Streptophyta</taxon>
        <taxon>Embryophyta</taxon>
        <taxon>Tracheophyta</taxon>
        <taxon>Spermatophyta</taxon>
        <taxon>Magnoliopsida</taxon>
        <taxon>Liliopsida</taxon>
        <taxon>Zingiberales</taxon>
        <taxon>Cannaceae</taxon>
        <taxon>Canna</taxon>
    </lineage>
</organism>
<accession>A0AAQ3JSJ8</accession>
<dbReference type="GO" id="GO:0003700">
    <property type="term" value="F:DNA-binding transcription factor activity"/>
    <property type="evidence" value="ECO:0007669"/>
    <property type="project" value="TreeGrafter"/>
</dbReference>
<keyword evidence="6" id="KW-0804">Transcription</keyword>
<evidence type="ECO:0000313" key="13">
    <source>
        <dbReference type="Proteomes" id="UP001327560"/>
    </source>
</evidence>
<dbReference type="Pfam" id="PF07887">
    <property type="entry name" value="Calmodulin_bind"/>
    <property type="match status" value="1"/>
</dbReference>
<proteinExistence type="inferred from homology"/>
<evidence type="ECO:0000256" key="4">
    <source>
        <dbReference type="ARBA" id="ARBA00023125"/>
    </source>
</evidence>
<evidence type="ECO:0000313" key="12">
    <source>
        <dbReference type="EMBL" id="WOK95116.1"/>
    </source>
</evidence>
<feature type="domain" description="Calmodulin binding protein-like N-terminal" evidence="9">
    <location>
        <begin position="90"/>
        <end position="237"/>
    </location>
</feature>
<evidence type="ECO:0000259" key="11">
    <source>
        <dbReference type="Pfam" id="PF20452"/>
    </source>
</evidence>
<evidence type="ECO:0000256" key="1">
    <source>
        <dbReference type="ARBA" id="ARBA00004123"/>
    </source>
</evidence>
<evidence type="ECO:0000256" key="2">
    <source>
        <dbReference type="ARBA" id="ARBA00007214"/>
    </source>
</evidence>
<dbReference type="GO" id="GO:0005634">
    <property type="term" value="C:nucleus"/>
    <property type="evidence" value="ECO:0007669"/>
    <property type="project" value="UniProtKB-SubCell"/>
</dbReference>
<evidence type="ECO:0008006" key="14">
    <source>
        <dbReference type="Google" id="ProtNLM"/>
    </source>
</evidence>